<accession>A0ABM7M865</accession>
<reference evidence="1 2" key="1">
    <citation type="submission" date="2020-08" db="EMBL/GenBank/DDBJ databases">
        <title>Whole genome shotgun sequence of Actinoplanes ianthinogenes NBRC 13996.</title>
        <authorList>
            <person name="Komaki H."/>
            <person name="Tamura T."/>
        </authorList>
    </citation>
    <scope>NUCLEOTIDE SEQUENCE [LARGE SCALE GENOMIC DNA]</scope>
    <source>
        <strain evidence="1 2">NBRC 13996</strain>
    </source>
</reference>
<dbReference type="Proteomes" id="UP000676967">
    <property type="component" value="Chromosome"/>
</dbReference>
<evidence type="ECO:0000313" key="1">
    <source>
        <dbReference type="EMBL" id="BCJ47825.1"/>
    </source>
</evidence>
<dbReference type="RefSeq" id="WP_189330184.1">
    <property type="nucleotide sequence ID" value="NZ_AP023356.1"/>
</dbReference>
<name>A0ABM7M865_9ACTN</name>
<proteinExistence type="predicted"/>
<sequence length="152" mass="15385">MDPLGLGFDPESASQVARAVVPYVVTAVKSVGARVWSRTEDAAVEEAAGWGRRLAQRIRGAGDSPQAAAVVDAVDDVVADPDNEDTHAALRVKVGKALAESPQLLTEVVALLRQATGSVSGGIVVTGDRSVGSAGGLVITGDNNRVGGTALS</sequence>
<keyword evidence="2" id="KW-1185">Reference proteome</keyword>
<organism evidence="1 2">
    <name type="scientific">Actinoplanes ianthinogenes</name>
    <dbReference type="NCBI Taxonomy" id="122358"/>
    <lineage>
        <taxon>Bacteria</taxon>
        <taxon>Bacillati</taxon>
        <taxon>Actinomycetota</taxon>
        <taxon>Actinomycetes</taxon>
        <taxon>Micromonosporales</taxon>
        <taxon>Micromonosporaceae</taxon>
        <taxon>Actinoplanes</taxon>
    </lineage>
</organism>
<dbReference type="EMBL" id="AP023356">
    <property type="protein sequence ID" value="BCJ47825.1"/>
    <property type="molecule type" value="Genomic_DNA"/>
</dbReference>
<gene>
    <name evidence="1" type="ORF">Aiant_84820</name>
</gene>
<protein>
    <submittedName>
        <fullName evidence="1">Uncharacterized protein</fullName>
    </submittedName>
</protein>
<evidence type="ECO:0000313" key="2">
    <source>
        <dbReference type="Proteomes" id="UP000676967"/>
    </source>
</evidence>